<comment type="caution">
    <text evidence="1">The sequence shown here is derived from an EMBL/GenBank/DDBJ whole genome shotgun (WGS) entry which is preliminary data.</text>
</comment>
<name>T0YWJ2_9ZZZZ</name>
<dbReference type="AlphaFoldDB" id="T0YWJ2"/>
<accession>T0YWJ2</accession>
<dbReference type="SUPFAM" id="SSF102114">
    <property type="entry name" value="Radical SAM enzymes"/>
    <property type="match status" value="1"/>
</dbReference>
<evidence type="ECO:0000313" key="1">
    <source>
        <dbReference type="EMBL" id="EQD36327.1"/>
    </source>
</evidence>
<reference evidence="1" key="2">
    <citation type="journal article" date="2014" name="ISME J.">
        <title>Microbial stratification in low pH oxic and suboxic macroscopic growths along an acid mine drainage.</title>
        <authorList>
            <person name="Mendez-Garcia C."/>
            <person name="Mesa V."/>
            <person name="Sprenger R.R."/>
            <person name="Richter M."/>
            <person name="Diez M.S."/>
            <person name="Solano J."/>
            <person name="Bargiela R."/>
            <person name="Golyshina O.V."/>
            <person name="Manteca A."/>
            <person name="Ramos J.L."/>
            <person name="Gallego J.R."/>
            <person name="Llorente I."/>
            <person name="Martins Dos Santos V.A."/>
            <person name="Jensen O.N."/>
            <person name="Pelaez A.I."/>
            <person name="Sanchez J."/>
            <person name="Ferrer M."/>
        </authorList>
    </citation>
    <scope>NUCLEOTIDE SEQUENCE</scope>
</reference>
<organism evidence="1">
    <name type="scientific">mine drainage metagenome</name>
    <dbReference type="NCBI Taxonomy" id="410659"/>
    <lineage>
        <taxon>unclassified sequences</taxon>
        <taxon>metagenomes</taxon>
        <taxon>ecological metagenomes</taxon>
    </lineage>
</organism>
<dbReference type="InterPro" id="IPR013785">
    <property type="entry name" value="Aldolase_TIM"/>
</dbReference>
<dbReference type="Gene3D" id="3.20.20.70">
    <property type="entry name" value="Aldolase class I"/>
    <property type="match status" value="1"/>
</dbReference>
<dbReference type="InterPro" id="IPR058240">
    <property type="entry name" value="rSAM_sf"/>
</dbReference>
<feature type="non-terminal residue" evidence="1">
    <location>
        <position position="1"/>
    </location>
</feature>
<dbReference type="InterPro" id="IPR050377">
    <property type="entry name" value="Radical_SAM_PqqE_MftC-like"/>
</dbReference>
<dbReference type="PANTHER" id="PTHR11228:SF34">
    <property type="entry name" value="TUNGSTEN-CONTAINING ALDEHYDE FERREDOXIN OXIDOREDUCTASE COFACTOR MODIFYING PROTEIN"/>
    <property type="match status" value="1"/>
</dbReference>
<gene>
    <name evidence="1" type="ORF">B1A_17927</name>
</gene>
<dbReference type="EMBL" id="AUZX01013200">
    <property type="protein sequence ID" value="EQD36327.1"/>
    <property type="molecule type" value="Genomic_DNA"/>
</dbReference>
<sequence>LTNDTLDKIKKGKTSSSMSLSIDGENAVFHEWLRNMKGSFDLTMKSADNIIKSGINLQINTTVMKENFMELPGIASLLKSKGITTWELFFLITTGRGKQLDPIDNDEAFAIGHWLAWLRLYGFNIRTVEFPQYRMLLSIIEGIDTFAEYINKLSVEKSSSITRRESILIDLVDRTTILMGYPEKKENDNNSVPSSRNRSFSGTLFISNSGDVYLSGFLPIKIGNVKIERIDNILKKDTLISQVTERKNLKGRCGVCVKSVSCIGSRARAFATFNDPFAEDPICFPIINMNKL</sequence>
<proteinExistence type="predicted"/>
<dbReference type="PANTHER" id="PTHR11228">
    <property type="entry name" value="RADICAL SAM DOMAIN PROTEIN"/>
    <property type="match status" value="1"/>
</dbReference>
<reference evidence="1" key="1">
    <citation type="submission" date="2013-08" db="EMBL/GenBank/DDBJ databases">
        <authorList>
            <person name="Mendez C."/>
            <person name="Richter M."/>
            <person name="Ferrer M."/>
            <person name="Sanchez J."/>
        </authorList>
    </citation>
    <scope>NUCLEOTIDE SEQUENCE</scope>
</reference>
<dbReference type="CDD" id="cd21123">
    <property type="entry name" value="SPASM_MftC-like"/>
    <property type="match status" value="1"/>
</dbReference>
<protein>
    <submittedName>
        <fullName evidence="1">Radical SAM domain-containing protein</fullName>
    </submittedName>
</protein>